<comment type="function">
    <text evidence="1 9">May be involved in recombinational repair of damaged DNA.</text>
</comment>
<gene>
    <name evidence="12" type="primary">recN</name>
    <name evidence="12" type="ORF">P0M35_01525</name>
</gene>
<dbReference type="NCBIfam" id="TIGR00634">
    <property type="entry name" value="recN"/>
    <property type="match status" value="1"/>
</dbReference>
<dbReference type="GO" id="GO:0009432">
    <property type="term" value="P:SOS response"/>
    <property type="evidence" value="ECO:0007669"/>
    <property type="project" value="TreeGrafter"/>
</dbReference>
<keyword evidence="13" id="KW-1185">Reference proteome</keyword>
<dbReference type="GO" id="GO:0043590">
    <property type="term" value="C:bacterial nucleoid"/>
    <property type="evidence" value="ECO:0007669"/>
    <property type="project" value="TreeGrafter"/>
</dbReference>
<evidence type="ECO:0000256" key="5">
    <source>
        <dbReference type="ARBA" id="ARBA00022763"/>
    </source>
</evidence>
<organism evidence="12 13">
    <name type="scientific">Stygiobacter electus</name>
    <dbReference type="NCBI Taxonomy" id="3032292"/>
    <lineage>
        <taxon>Bacteria</taxon>
        <taxon>Pseudomonadati</taxon>
        <taxon>Ignavibacteriota</taxon>
        <taxon>Ignavibacteria</taxon>
        <taxon>Ignavibacteriales</taxon>
        <taxon>Melioribacteraceae</taxon>
        <taxon>Stygiobacter</taxon>
    </lineage>
</organism>
<dbReference type="Proteomes" id="UP001221302">
    <property type="component" value="Unassembled WGS sequence"/>
</dbReference>
<dbReference type="SUPFAM" id="SSF52540">
    <property type="entry name" value="P-loop containing nucleoside triphosphate hydrolases"/>
    <property type="match status" value="2"/>
</dbReference>
<feature type="coiled-coil region" evidence="10">
    <location>
        <begin position="335"/>
        <end position="362"/>
    </location>
</feature>
<dbReference type="EMBL" id="JARGDL010000001">
    <property type="protein sequence ID" value="MDF1610818.1"/>
    <property type="molecule type" value="Genomic_DNA"/>
</dbReference>
<name>A0AAE3TD37_9BACT</name>
<dbReference type="InterPro" id="IPR003395">
    <property type="entry name" value="RecF/RecN/SMC_N"/>
</dbReference>
<evidence type="ECO:0000256" key="6">
    <source>
        <dbReference type="ARBA" id="ARBA00022840"/>
    </source>
</evidence>
<dbReference type="GO" id="GO:0006310">
    <property type="term" value="P:DNA recombination"/>
    <property type="evidence" value="ECO:0007669"/>
    <property type="project" value="InterPro"/>
</dbReference>
<feature type="domain" description="RecF/RecN/SMC N-terminal" evidence="11">
    <location>
        <begin position="2"/>
        <end position="510"/>
    </location>
</feature>
<dbReference type="RefSeq" id="WP_321534584.1">
    <property type="nucleotide sequence ID" value="NZ_JARGDL010000001.1"/>
</dbReference>
<dbReference type="GO" id="GO:0005524">
    <property type="term" value="F:ATP binding"/>
    <property type="evidence" value="ECO:0007669"/>
    <property type="project" value="UniProtKB-KW"/>
</dbReference>
<comment type="similarity">
    <text evidence="2 9">Belongs to the RecN family.</text>
</comment>
<evidence type="ECO:0000256" key="2">
    <source>
        <dbReference type="ARBA" id="ARBA00009441"/>
    </source>
</evidence>
<dbReference type="InterPro" id="IPR004604">
    <property type="entry name" value="DNA_recomb/repair_RecN"/>
</dbReference>
<comment type="caution">
    <text evidence="12">The sequence shown here is derived from an EMBL/GenBank/DDBJ whole genome shotgun (WGS) entry which is preliminary data.</text>
</comment>
<protein>
    <recommendedName>
        <fullName evidence="3 9">DNA repair protein RecN</fullName>
    </recommendedName>
    <alternativeName>
        <fullName evidence="8 9">Recombination protein N</fullName>
    </alternativeName>
</protein>
<evidence type="ECO:0000313" key="13">
    <source>
        <dbReference type="Proteomes" id="UP001221302"/>
    </source>
</evidence>
<sequence>MLKSLFIKDYALIETTEIQFGKGLNIITGETGAGKSILVDAMSLLLGERASSDVIRKGAEKSIVEGIFDVTNNKNIEIYCNQNEIDFGNELIVRREISLKGTNRCFINDSPVPLSQIKEIGDLLVDLHGQHEHQSLLKVETHIDFLDQVTDNSNLLNDYQIKYKVLLGKLKDYYELMHNEKLIKEKKDLYKFQINEIDEVNPQLDEEDKLEEELVLLENAEKLLNISNDIYNSLYENENSITDNLGFVKNKLSELFSIDKSIEDTVKDFENSFALLKDVSHTIRSYKDKINLDPERLNEVRERLGALALLKKKYGGTLKSLIEYREKIGNEFELAENFTHRISELGNEIETLRKELGEIANSIFSKRINSSRKIKKEVESVLKVLGIPDTKFEVKISHQIEDNNSNNFVIVDNKKYKCNEKGFDFVEFFISTNVGEDLKPLTKVASGGEISRIMLALKSVLAKTDKLPILIFDEIDTGISGRIAQKVGQVLYELAQNHQIIAITHLPQIAGFGDFHFSVEKTKINDRVVSSIKLLKENERVNEIAKLISGEDVTETSINNALELLKNKES</sequence>
<dbReference type="PIRSF" id="PIRSF003128">
    <property type="entry name" value="RecN"/>
    <property type="match status" value="1"/>
</dbReference>
<evidence type="ECO:0000256" key="1">
    <source>
        <dbReference type="ARBA" id="ARBA00003618"/>
    </source>
</evidence>
<dbReference type="PANTHER" id="PTHR11059:SF0">
    <property type="entry name" value="DNA REPAIR PROTEIN RECN"/>
    <property type="match status" value="1"/>
</dbReference>
<evidence type="ECO:0000256" key="9">
    <source>
        <dbReference type="PIRNR" id="PIRNR003128"/>
    </source>
</evidence>
<dbReference type="NCBIfam" id="NF008121">
    <property type="entry name" value="PRK10869.1"/>
    <property type="match status" value="1"/>
</dbReference>
<evidence type="ECO:0000256" key="10">
    <source>
        <dbReference type="SAM" id="Coils"/>
    </source>
</evidence>
<evidence type="ECO:0000256" key="3">
    <source>
        <dbReference type="ARBA" id="ARBA00021315"/>
    </source>
</evidence>
<proteinExistence type="inferred from homology"/>
<keyword evidence="6" id="KW-0067">ATP-binding</keyword>
<dbReference type="FunFam" id="3.40.50.300:FF:000356">
    <property type="entry name" value="DNA repair protein RecN"/>
    <property type="match status" value="1"/>
</dbReference>
<dbReference type="InterPro" id="IPR027417">
    <property type="entry name" value="P-loop_NTPase"/>
</dbReference>
<keyword evidence="5 9" id="KW-0227">DNA damage</keyword>
<accession>A0AAE3TD37</accession>
<evidence type="ECO:0000313" key="12">
    <source>
        <dbReference type="EMBL" id="MDF1610818.1"/>
    </source>
</evidence>
<dbReference type="CDD" id="cd03241">
    <property type="entry name" value="ABC_RecN"/>
    <property type="match status" value="2"/>
</dbReference>
<evidence type="ECO:0000256" key="4">
    <source>
        <dbReference type="ARBA" id="ARBA00022741"/>
    </source>
</evidence>
<dbReference type="Pfam" id="PF02463">
    <property type="entry name" value="SMC_N"/>
    <property type="match status" value="1"/>
</dbReference>
<evidence type="ECO:0000256" key="7">
    <source>
        <dbReference type="ARBA" id="ARBA00023204"/>
    </source>
</evidence>
<dbReference type="Gene3D" id="3.40.50.300">
    <property type="entry name" value="P-loop containing nucleotide triphosphate hydrolases"/>
    <property type="match status" value="2"/>
</dbReference>
<reference evidence="12" key="1">
    <citation type="submission" date="2023-03" db="EMBL/GenBank/DDBJ databases">
        <title>Stygiobacter electus gen. nov., sp. nov., facultatively anaerobic thermotolerant bacterium of the class Ignavibacteria from a well of Yessentuki mineral water deposit.</title>
        <authorList>
            <person name="Podosokorskaya O.A."/>
            <person name="Elcheninov A.G."/>
            <person name="Petrova N.F."/>
            <person name="Zavarzina D.G."/>
            <person name="Kublanov I.V."/>
            <person name="Merkel A.Y."/>
        </authorList>
    </citation>
    <scope>NUCLEOTIDE SEQUENCE</scope>
    <source>
        <strain evidence="12">09-Me</strain>
    </source>
</reference>
<evidence type="ECO:0000259" key="11">
    <source>
        <dbReference type="Pfam" id="PF02463"/>
    </source>
</evidence>
<keyword evidence="4" id="KW-0547">Nucleotide-binding</keyword>
<dbReference type="AlphaFoldDB" id="A0AAE3TD37"/>
<dbReference type="FunFam" id="3.40.50.300:FF:000319">
    <property type="entry name" value="DNA repair protein RecN"/>
    <property type="match status" value="1"/>
</dbReference>
<keyword evidence="7 9" id="KW-0234">DNA repair</keyword>
<dbReference type="PANTHER" id="PTHR11059">
    <property type="entry name" value="DNA REPAIR PROTEIN RECN"/>
    <property type="match status" value="1"/>
</dbReference>
<evidence type="ECO:0000256" key="8">
    <source>
        <dbReference type="ARBA" id="ARBA00033408"/>
    </source>
</evidence>
<dbReference type="GO" id="GO:0006281">
    <property type="term" value="P:DNA repair"/>
    <property type="evidence" value="ECO:0007669"/>
    <property type="project" value="UniProtKB-KW"/>
</dbReference>
<keyword evidence="10" id="KW-0175">Coiled coil</keyword>